<dbReference type="AlphaFoldDB" id="A0A0C2XNU1"/>
<sequence>MNNLGLNLGILLESEGYPSIGPSSQLVSLVADALNGEAARWMSDFLLIAIGKRKHQRTTAPSHPFVNHQAEEKRSPARAEFEETQDLVCFPIRVLEDEC</sequence>
<evidence type="ECO:0000313" key="3">
    <source>
        <dbReference type="Proteomes" id="UP000054097"/>
    </source>
</evidence>
<dbReference type="HOGENOM" id="CLU_2321818_0_0_1"/>
<organism evidence="2 3">
    <name type="scientific">Serendipita vermifera MAFF 305830</name>
    <dbReference type="NCBI Taxonomy" id="933852"/>
    <lineage>
        <taxon>Eukaryota</taxon>
        <taxon>Fungi</taxon>
        <taxon>Dikarya</taxon>
        <taxon>Basidiomycota</taxon>
        <taxon>Agaricomycotina</taxon>
        <taxon>Agaricomycetes</taxon>
        <taxon>Sebacinales</taxon>
        <taxon>Serendipitaceae</taxon>
        <taxon>Serendipita</taxon>
    </lineage>
</organism>
<accession>A0A0C2XNU1</accession>
<reference evidence="2 3" key="1">
    <citation type="submission" date="2014-04" db="EMBL/GenBank/DDBJ databases">
        <authorList>
            <consortium name="DOE Joint Genome Institute"/>
            <person name="Kuo A."/>
            <person name="Zuccaro A."/>
            <person name="Kohler A."/>
            <person name="Nagy L.G."/>
            <person name="Floudas D."/>
            <person name="Copeland A."/>
            <person name="Barry K.W."/>
            <person name="Cichocki N."/>
            <person name="Veneault-Fourrey C."/>
            <person name="LaButti K."/>
            <person name="Lindquist E.A."/>
            <person name="Lipzen A."/>
            <person name="Lundell T."/>
            <person name="Morin E."/>
            <person name="Murat C."/>
            <person name="Sun H."/>
            <person name="Tunlid A."/>
            <person name="Henrissat B."/>
            <person name="Grigoriev I.V."/>
            <person name="Hibbett D.S."/>
            <person name="Martin F."/>
            <person name="Nordberg H.P."/>
            <person name="Cantor M.N."/>
            <person name="Hua S.X."/>
        </authorList>
    </citation>
    <scope>NUCLEOTIDE SEQUENCE [LARGE SCALE GENOMIC DNA]</scope>
    <source>
        <strain evidence="2 3">MAFF 305830</strain>
    </source>
</reference>
<proteinExistence type="predicted"/>
<protein>
    <submittedName>
        <fullName evidence="2">Uncharacterized protein</fullName>
    </submittedName>
</protein>
<evidence type="ECO:0000313" key="2">
    <source>
        <dbReference type="EMBL" id="KIM30612.1"/>
    </source>
</evidence>
<feature type="region of interest" description="Disordered" evidence="1">
    <location>
        <begin position="58"/>
        <end position="79"/>
    </location>
</feature>
<gene>
    <name evidence="2" type="ORF">M408DRAFT_328154</name>
</gene>
<dbReference type="Proteomes" id="UP000054097">
    <property type="component" value="Unassembled WGS sequence"/>
</dbReference>
<dbReference type="EMBL" id="KN824284">
    <property type="protein sequence ID" value="KIM30612.1"/>
    <property type="molecule type" value="Genomic_DNA"/>
</dbReference>
<feature type="compositionally biased region" description="Basic and acidic residues" evidence="1">
    <location>
        <begin position="69"/>
        <end position="79"/>
    </location>
</feature>
<reference evidence="3" key="2">
    <citation type="submission" date="2015-01" db="EMBL/GenBank/DDBJ databases">
        <title>Evolutionary Origins and Diversification of the Mycorrhizal Mutualists.</title>
        <authorList>
            <consortium name="DOE Joint Genome Institute"/>
            <consortium name="Mycorrhizal Genomics Consortium"/>
            <person name="Kohler A."/>
            <person name="Kuo A."/>
            <person name="Nagy L.G."/>
            <person name="Floudas D."/>
            <person name="Copeland A."/>
            <person name="Barry K.W."/>
            <person name="Cichocki N."/>
            <person name="Veneault-Fourrey C."/>
            <person name="LaButti K."/>
            <person name="Lindquist E.A."/>
            <person name="Lipzen A."/>
            <person name="Lundell T."/>
            <person name="Morin E."/>
            <person name="Murat C."/>
            <person name="Riley R."/>
            <person name="Ohm R."/>
            <person name="Sun H."/>
            <person name="Tunlid A."/>
            <person name="Henrissat B."/>
            <person name="Grigoriev I.V."/>
            <person name="Hibbett D.S."/>
            <person name="Martin F."/>
        </authorList>
    </citation>
    <scope>NUCLEOTIDE SEQUENCE [LARGE SCALE GENOMIC DNA]</scope>
    <source>
        <strain evidence="3">MAFF 305830</strain>
    </source>
</reference>
<keyword evidence="3" id="KW-1185">Reference proteome</keyword>
<evidence type="ECO:0000256" key="1">
    <source>
        <dbReference type="SAM" id="MobiDB-lite"/>
    </source>
</evidence>
<name>A0A0C2XNU1_SERVB</name>